<dbReference type="AlphaFoldDB" id="A0A9W4D223"/>
<proteinExistence type="predicted"/>
<protein>
    <submittedName>
        <fullName evidence="1">BgTH12-07683</fullName>
    </submittedName>
</protein>
<sequence>MKASVLAPIAALSRLFDSVNDCREFKCPTGTTFDAKQIVELRDHVLGNRGSDGVINLNDSGQPFLYYKFKRKTFNQTRYSYTIKVSIAEEWVMVYEERNGFINYCTLQQVPKPPSN</sequence>
<name>A0A9W4D223_BLUGR</name>
<accession>A0A9W4D223</accession>
<evidence type="ECO:0000313" key="2">
    <source>
        <dbReference type="Proteomes" id="UP000683417"/>
    </source>
</evidence>
<reference evidence="1" key="1">
    <citation type="submission" date="2020-10" db="EMBL/GenBank/DDBJ databases">
        <authorList>
            <person name="Muller C M."/>
        </authorList>
    </citation>
    <scope>NUCLEOTIDE SEQUENCE</scope>
    <source>
        <strain evidence="1">THUN-12</strain>
    </source>
</reference>
<organism evidence="1 2">
    <name type="scientific">Blumeria graminis f. sp. triticale</name>
    <dbReference type="NCBI Taxonomy" id="1689686"/>
    <lineage>
        <taxon>Eukaryota</taxon>
        <taxon>Fungi</taxon>
        <taxon>Dikarya</taxon>
        <taxon>Ascomycota</taxon>
        <taxon>Pezizomycotina</taxon>
        <taxon>Leotiomycetes</taxon>
        <taxon>Erysiphales</taxon>
        <taxon>Erysiphaceae</taxon>
        <taxon>Blumeria</taxon>
    </lineage>
</organism>
<gene>
    <name evidence="1" type="ORF">BGTH12_LOCUS1865</name>
</gene>
<evidence type="ECO:0000313" key="1">
    <source>
        <dbReference type="EMBL" id="CAD6500507.1"/>
    </source>
</evidence>
<comment type="caution">
    <text evidence="1">The sequence shown here is derived from an EMBL/GenBank/DDBJ whole genome shotgun (WGS) entry which is preliminary data.</text>
</comment>
<dbReference type="EMBL" id="CAJHIT010000003">
    <property type="protein sequence ID" value="CAD6500507.1"/>
    <property type="molecule type" value="Genomic_DNA"/>
</dbReference>
<dbReference type="Proteomes" id="UP000683417">
    <property type="component" value="Unassembled WGS sequence"/>
</dbReference>